<gene>
    <name evidence="3" type="ORF">EJD97_012305</name>
</gene>
<comment type="caution">
    <text evidence="3">The sequence shown here is derived from an EMBL/GenBank/DDBJ whole genome shotgun (WGS) entry which is preliminary data.</text>
</comment>
<reference evidence="3" key="1">
    <citation type="submission" date="2019-05" db="EMBL/GenBank/DDBJ databases">
        <title>The de novo reference genome and transcriptome assemblies of the wild tomato species Solanum chilense.</title>
        <authorList>
            <person name="Stam R."/>
            <person name="Nosenko T."/>
            <person name="Hoerger A.C."/>
            <person name="Stephan W."/>
            <person name="Seidel M.A."/>
            <person name="Kuhn J.M.M."/>
            <person name="Haberer G."/>
            <person name="Tellier A."/>
        </authorList>
    </citation>
    <scope>NUCLEOTIDE SEQUENCE</scope>
    <source>
        <tissue evidence="3">Mature leaves</tissue>
    </source>
</reference>
<dbReference type="PANTHER" id="PTHR32285">
    <property type="entry name" value="PROTEIN TRICHOME BIREFRINGENCE-LIKE 9-RELATED"/>
    <property type="match status" value="1"/>
</dbReference>
<accession>A0A6N2BIY8</accession>
<protein>
    <recommendedName>
        <fullName evidence="2">Trichome birefringence-like N-terminal domain-containing protein</fullName>
    </recommendedName>
</protein>
<dbReference type="EMBL" id="RXGB01003140">
    <property type="protein sequence ID" value="TMW93001.1"/>
    <property type="molecule type" value="Genomic_DNA"/>
</dbReference>
<name>A0A6N2BIY8_SOLCI</name>
<feature type="chain" id="PRO_5027003588" description="Trichome birefringence-like N-terminal domain-containing protein" evidence="1">
    <location>
        <begin position="23"/>
        <end position="161"/>
    </location>
</feature>
<organism evidence="3">
    <name type="scientific">Solanum chilense</name>
    <name type="common">Tomato</name>
    <name type="synonym">Lycopersicon chilense</name>
    <dbReference type="NCBI Taxonomy" id="4083"/>
    <lineage>
        <taxon>Eukaryota</taxon>
        <taxon>Viridiplantae</taxon>
        <taxon>Streptophyta</taxon>
        <taxon>Embryophyta</taxon>
        <taxon>Tracheophyta</taxon>
        <taxon>Spermatophyta</taxon>
        <taxon>Magnoliopsida</taxon>
        <taxon>eudicotyledons</taxon>
        <taxon>Gunneridae</taxon>
        <taxon>Pentapetalae</taxon>
        <taxon>asterids</taxon>
        <taxon>lamiids</taxon>
        <taxon>Solanales</taxon>
        <taxon>Solanaceae</taxon>
        <taxon>Solanoideae</taxon>
        <taxon>Solaneae</taxon>
        <taxon>Solanum</taxon>
        <taxon>Solanum subgen. Lycopersicon</taxon>
    </lineage>
</organism>
<evidence type="ECO:0000259" key="2">
    <source>
        <dbReference type="Pfam" id="PF14416"/>
    </source>
</evidence>
<keyword evidence="1" id="KW-0732">Signal</keyword>
<feature type="domain" description="Trichome birefringence-like N-terminal" evidence="2">
    <location>
        <begin position="43"/>
        <end position="96"/>
    </location>
</feature>
<evidence type="ECO:0000313" key="3">
    <source>
        <dbReference type="EMBL" id="TMW93001.1"/>
    </source>
</evidence>
<sequence length="161" mass="19556">MYHVLFFLFLFFSSILFYNLLSRPLYHDPLVISNIGFFAKNSTCDYSYGKWIWDEKYVVDQYNENCPFLDPGFRCRKSGRRDMDYRKWRWQPQHCHLPRVPFLVVVDRPPANASKEVRGVIRLDKLHWYFTKWVNADVIIFNAGHWWNEDKTINMYESQVL</sequence>
<dbReference type="GO" id="GO:0016413">
    <property type="term" value="F:O-acetyltransferase activity"/>
    <property type="evidence" value="ECO:0007669"/>
    <property type="project" value="InterPro"/>
</dbReference>
<dbReference type="Pfam" id="PF14416">
    <property type="entry name" value="PMR5N"/>
    <property type="match status" value="1"/>
</dbReference>
<dbReference type="AlphaFoldDB" id="A0A6N2BIY8"/>
<dbReference type="GO" id="GO:0005794">
    <property type="term" value="C:Golgi apparatus"/>
    <property type="evidence" value="ECO:0007669"/>
    <property type="project" value="TreeGrafter"/>
</dbReference>
<dbReference type="GO" id="GO:0016020">
    <property type="term" value="C:membrane"/>
    <property type="evidence" value="ECO:0007669"/>
    <property type="project" value="UniProtKB-SubCell"/>
</dbReference>
<dbReference type="InterPro" id="IPR029962">
    <property type="entry name" value="TBL"/>
</dbReference>
<dbReference type="InterPro" id="IPR025846">
    <property type="entry name" value="TBL_N"/>
</dbReference>
<proteinExistence type="predicted"/>
<dbReference type="PANTHER" id="PTHR32285:SF53">
    <property type="entry name" value="PROTEIN TRICHOME BIREFRINGENCE-LIKE 9"/>
    <property type="match status" value="1"/>
</dbReference>
<evidence type="ECO:0000256" key="1">
    <source>
        <dbReference type="SAM" id="SignalP"/>
    </source>
</evidence>
<feature type="signal peptide" evidence="1">
    <location>
        <begin position="1"/>
        <end position="22"/>
    </location>
</feature>